<dbReference type="InterPro" id="IPR036942">
    <property type="entry name" value="Beta-barrel_TonB_sf"/>
</dbReference>
<evidence type="ECO:0000256" key="7">
    <source>
        <dbReference type="ARBA" id="ARBA00022729"/>
    </source>
</evidence>
<dbReference type="PANTHER" id="PTHR32552">
    <property type="entry name" value="FERRICHROME IRON RECEPTOR-RELATED"/>
    <property type="match status" value="1"/>
</dbReference>
<dbReference type="InterPro" id="IPR010105">
    <property type="entry name" value="TonB_sidphr_rcpt"/>
</dbReference>
<keyword evidence="9" id="KW-0406">Ion transport</keyword>
<dbReference type="SUPFAM" id="SSF56935">
    <property type="entry name" value="Porins"/>
    <property type="match status" value="1"/>
</dbReference>
<dbReference type="Pfam" id="PF00593">
    <property type="entry name" value="TonB_dep_Rec_b-barrel"/>
    <property type="match status" value="1"/>
</dbReference>
<evidence type="ECO:0000256" key="2">
    <source>
        <dbReference type="ARBA" id="ARBA00009810"/>
    </source>
</evidence>
<reference evidence="19 20" key="1">
    <citation type="journal article" date="2016" name="Sci. Rep.">
        <title>Genomic and phenotypic characterization of the species Acinetobacter venetianus.</title>
        <authorList>
            <person name="Fondi M."/>
            <person name="Maida I."/>
            <person name="Perrin E."/>
            <person name="Orlandini V."/>
            <person name="La Torre L."/>
            <person name="Bosi E."/>
            <person name="Negroni A."/>
            <person name="Zanaroli G."/>
            <person name="Fava F."/>
            <person name="Decorosi F."/>
            <person name="Giovannetti L."/>
            <person name="Viti C."/>
            <person name="Vaneechoutte M."/>
            <person name="Dijkshoorn L."/>
            <person name="Fani R."/>
        </authorList>
    </citation>
    <scope>NUCLEOTIDE SEQUENCE [LARGE SCALE GENOMIC DNA]</scope>
    <source>
        <strain evidence="19 20">LUH5627</strain>
    </source>
</reference>
<evidence type="ECO:0000256" key="12">
    <source>
        <dbReference type="ARBA" id="ARBA00023170"/>
    </source>
</evidence>
<sequence>MSLSIPSAHTKPVFKFSLLTVMLIQAQYAIANEENTQTAVMPTIKIEAMSELDPIKSYIDYEQASVTRNGLKKKDIPQTIDTIDVQKYKIYGANDLSVMLQGTPGVSTSYDMRGDGISLRGFNADTGDIYRDGIRESGQVRRSTANVERIEILKGPASVLYGRSSGGGVINMVSKVANFNSKSSVGIYGGSYDNYGSTVDLNQVLTDNVAVRLTGEYGESNSFRSGIENKIEMLSPSFTYKNDDGLTWTMQYTYDKLHRVPDRGPEFSELPKGTSIKTGFAQKGDYVNDVLQIARSDLNYEFAPNWNFHWALSHRQAEQNFDHFYSGTYCKSDQTVAKNIGSCDGHAGEISQIYYWQQTNNKTTSNSFDIRGEFDTGRLKHNLLVGADWTYEQREPKLANKNQDGSILWGYVNPLTGERSNSRDGSDLKLNTHNYNQSEAYGLFIQDLISFNDYFKVMLGGRYDYFHSKTTNRLKDSNDPDYQRSIDGESFSPNIGLIWQPIESQSFYASYSKSFAPFGGSVGVNVVSANTNLDAFDAEPQYNEQYEVGVKSDWINDRLNTQLSVFDIRKNNIRYKPNPDDEPNVWAVGGQHRSRGVEFSFIGRVLDNLFVRGGYGYNEAEVTKDKEKPQNIGKVLNNVPKHTGNLFVRYLPTDKIYTEVGATYVGDATVYARGNLDNDPMSFDGFTRVDAAIGYSADPWNVTIAVNNLTNKEYWRSASMPGTPRNFLVRLNYLF</sequence>
<feature type="signal peptide" evidence="16">
    <location>
        <begin position="1"/>
        <end position="31"/>
    </location>
</feature>
<evidence type="ECO:0000256" key="11">
    <source>
        <dbReference type="ARBA" id="ARBA00023136"/>
    </source>
</evidence>
<dbReference type="NCBIfam" id="TIGR01783">
    <property type="entry name" value="TonB-siderophor"/>
    <property type="match status" value="1"/>
</dbReference>
<dbReference type="InterPro" id="IPR012910">
    <property type="entry name" value="Plug_dom"/>
</dbReference>
<evidence type="ECO:0000256" key="8">
    <source>
        <dbReference type="ARBA" id="ARBA00023004"/>
    </source>
</evidence>
<evidence type="ECO:0000259" key="17">
    <source>
        <dbReference type="Pfam" id="PF00593"/>
    </source>
</evidence>
<proteinExistence type="inferred from homology"/>
<keyword evidence="5" id="KW-0410">Iron transport</keyword>
<keyword evidence="11 14" id="KW-0472">Membrane</keyword>
<keyword evidence="4 14" id="KW-1134">Transmembrane beta strand</keyword>
<comment type="caution">
    <text evidence="19">The sequence shown here is derived from an EMBL/GenBank/DDBJ whole genome shotgun (WGS) entry which is preliminary data.</text>
</comment>
<evidence type="ECO:0000256" key="13">
    <source>
        <dbReference type="ARBA" id="ARBA00023237"/>
    </source>
</evidence>
<evidence type="ECO:0000313" key="20">
    <source>
        <dbReference type="Proteomes" id="UP000075680"/>
    </source>
</evidence>
<dbReference type="PROSITE" id="PS52016">
    <property type="entry name" value="TONB_DEPENDENT_REC_3"/>
    <property type="match status" value="1"/>
</dbReference>
<dbReference type="PANTHER" id="PTHR32552:SF68">
    <property type="entry name" value="FERRICHROME OUTER MEMBRANE TRANSPORTER_PHAGE RECEPTOR"/>
    <property type="match status" value="1"/>
</dbReference>
<dbReference type="RefSeq" id="WP_061518431.1">
    <property type="nucleotide sequence ID" value="NZ_JRUE01000109.1"/>
</dbReference>
<keyword evidence="8" id="KW-0408">Iron</keyword>
<dbReference type="AlphaFoldDB" id="A0A150HWY4"/>
<protein>
    <submittedName>
        <fullName evidence="19">Ferrichrome-iron receptor</fullName>
    </submittedName>
</protein>
<evidence type="ECO:0000259" key="18">
    <source>
        <dbReference type="Pfam" id="PF07715"/>
    </source>
</evidence>
<dbReference type="InterPro" id="IPR037066">
    <property type="entry name" value="Plug_dom_sf"/>
</dbReference>
<dbReference type="Proteomes" id="UP000075680">
    <property type="component" value="Unassembled WGS sequence"/>
</dbReference>
<dbReference type="InterPro" id="IPR039426">
    <property type="entry name" value="TonB-dep_rcpt-like"/>
</dbReference>
<dbReference type="GO" id="GO:0009279">
    <property type="term" value="C:cell outer membrane"/>
    <property type="evidence" value="ECO:0007669"/>
    <property type="project" value="UniProtKB-SubCell"/>
</dbReference>
<dbReference type="Gene3D" id="2.170.130.10">
    <property type="entry name" value="TonB-dependent receptor, plug domain"/>
    <property type="match status" value="1"/>
</dbReference>
<name>A0A150HWY4_9GAMM</name>
<dbReference type="GO" id="GO:0015891">
    <property type="term" value="P:siderophore transport"/>
    <property type="evidence" value="ECO:0007669"/>
    <property type="project" value="InterPro"/>
</dbReference>
<dbReference type="PATRIC" id="fig|52133.18.peg.1195"/>
<evidence type="ECO:0000256" key="5">
    <source>
        <dbReference type="ARBA" id="ARBA00022496"/>
    </source>
</evidence>
<dbReference type="GO" id="GO:0038023">
    <property type="term" value="F:signaling receptor activity"/>
    <property type="evidence" value="ECO:0007669"/>
    <property type="project" value="InterPro"/>
</dbReference>
<feature type="domain" description="TonB-dependent receptor-like beta-barrel" evidence="17">
    <location>
        <begin position="241"/>
        <end position="709"/>
    </location>
</feature>
<evidence type="ECO:0000256" key="14">
    <source>
        <dbReference type="PROSITE-ProRule" id="PRU01360"/>
    </source>
</evidence>
<feature type="domain" description="TonB-dependent receptor plug" evidence="18">
    <location>
        <begin position="72"/>
        <end position="169"/>
    </location>
</feature>
<feature type="chain" id="PRO_5007563087" evidence="16">
    <location>
        <begin position="32"/>
        <end position="735"/>
    </location>
</feature>
<keyword evidence="3 14" id="KW-0813">Transport</keyword>
<keyword evidence="12 19" id="KW-0675">Receptor</keyword>
<evidence type="ECO:0000256" key="6">
    <source>
        <dbReference type="ARBA" id="ARBA00022692"/>
    </source>
</evidence>
<evidence type="ECO:0000313" key="19">
    <source>
        <dbReference type="EMBL" id="KXZ71218.1"/>
    </source>
</evidence>
<evidence type="ECO:0000256" key="3">
    <source>
        <dbReference type="ARBA" id="ARBA00022448"/>
    </source>
</evidence>
<dbReference type="Pfam" id="PF07715">
    <property type="entry name" value="Plug"/>
    <property type="match status" value="1"/>
</dbReference>
<dbReference type="GO" id="GO:0015344">
    <property type="term" value="F:siderophore uptake transmembrane transporter activity"/>
    <property type="evidence" value="ECO:0007669"/>
    <property type="project" value="TreeGrafter"/>
</dbReference>
<keyword evidence="10 15" id="KW-0798">TonB box</keyword>
<comment type="similarity">
    <text evidence="2 14 15">Belongs to the TonB-dependent receptor family.</text>
</comment>
<evidence type="ECO:0000256" key="1">
    <source>
        <dbReference type="ARBA" id="ARBA00004571"/>
    </source>
</evidence>
<accession>A0A150HWY4</accession>
<dbReference type="CDD" id="cd01347">
    <property type="entry name" value="ligand_gated_channel"/>
    <property type="match status" value="1"/>
</dbReference>
<evidence type="ECO:0000256" key="10">
    <source>
        <dbReference type="ARBA" id="ARBA00023077"/>
    </source>
</evidence>
<organism evidence="19 20">
    <name type="scientific">Acinetobacter venetianus</name>
    <dbReference type="NCBI Taxonomy" id="52133"/>
    <lineage>
        <taxon>Bacteria</taxon>
        <taxon>Pseudomonadati</taxon>
        <taxon>Pseudomonadota</taxon>
        <taxon>Gammaproteobacteria</taxon>
        <taxon>Moraxellales</taxon>
        <taxon>Moraxellaceae</taxon>
        <taxon>Acinetobacter</taxon>
    </lineage>
</organism>
<keyword evidence="7 16" id="KW-0732">Signal</keyword>
<gene>
    <name evidence="19" type="primary">fhuA_2</name>
    <name evidence="19" type="ORF">AVENLUH5627_01149</name>
</gene>
<keyword evidence="13 14" id="KW-0998">Cell outer membrane</keyword>
<dbReference type="InterPro" id="IPR000531">
    <property type="entry name" value="Beta-barrel_TonB"/>
</dbReference>
<comment type="subcellular location">
    <subcellularLocation>
        <location evidence="1 14">Cell outer membrane</location>
        <topology evidence="1 14">Multi-pass membrane protein</topology>
    </subcellularLocation>
</comment>
<evidence type="ECO:0000256" key="15">
    <source>
        <dbReference type="RuleBase" id="RU003357"/>
    </source>
</evidence>
<dbReference type="EMBL" id="JRUE01000109">
    <property type="protein sequence ID" value="KXZ71218.1"/>
    <property type="molecule type" value="Genomic_DNA"/>
</dbReference>
<evidence type="ECO:0000256" key="4">
    <source>
        <dbReference type="ARBA" id="ARBA00022452"/>
    </source>
</evidence>
<keyword evidence="6 14" id="KW-0812">Transmembrane</keyword>
<dbReference type="Gene3D" id="2.40.170.20">
    <property type="entry name" value="TonB-dependent receptor, beta-barrel domain"/>
    <property type="match status" value="1"/>
</dbReference>
<evidence type="ECO:0000256" key="16">
    <source>
        <dbReference type="SAM" id="SignalP"/>
    </source>
</evidence>
<evidence type="ECO:0000256" key="9">
    <source>
        <dbReference type="ARBA" id="ARBA00023065"/>
    </source>
</evidence>